<name>A0A812S9T8_9DINO</name>
<feature type="non-terminal residue" evidence="2">
    <location>
        <position position="1"/>
    </location>
</feature>
<accession>A0A812S9T8</accession>
<evidence type="ECO:0000313" key="2">
    <source>
        <dbReference type="EMBL" id="CAE7470197.1"/>
    </source>
</evidence>
<organism evidence="2 3">
    <name type="scientific">Symbiodinium necroappetens</name>
    <dbReference type="NCBI Taxonomy" id="1628268"/>
    <lineage>
        <taxon>Eukaryota</taxon>
        <taxon>Sar</taxon>
        <taxon>Alveolata</taxon>
        <taxon>Dinophyceae</taxon>
        <taxon>Suessiales</taxon>
        <taxon>Symbiodiniaceae</taxon>
        <taxon>Symbiodinium</taxon>
    </lineage>
</organism>
<comment type="caution">
    <text evidence="2">The sequence shown here is derived from an EMBL/GenBank/DDBJ whole genome shotgun (WGS) entry which is preliminary data.</text>
</comment>
<sequence>PKIFKEMVAVVSAGKDEGTPLAEEPPLKGQPRDRRLPAFWLTHPQKGSQQSDVETKTQAATIREESRRQKRRK</sequence>
<evidence type="ECO:0000313" key="3">
    <source>
        <dbReference type="Proteomes" id="UP000601435"/>
    </source>
</evidence>
<dbReference type="AlphaFoldDB" id="A0A812S9T8"/>
<protein>
    <submittedName>
        <fullName evidence="2">Uncharacterized protein</fullName>
    </submittedName>
</protein>
<feature type="non-terminal residue" evidence="2">
    <location>
        <position position="73"/>
    </location>
</feature>
<keyword evidence="3" id="KW-1185">Reference proteome</keyword>
<gene>
    <name evidence="2" type="ORF">SNEC2469_LOCUS13232</name>
</gene>
<evidence type="ECO:0000256" key="1">
    <source>
        <dbReference type="SAM" id="MobiDB-lite"/>
    </source>
</evidence>
<feature type="region of interest" description="Disordered" evidence="1">
    <location>
        <begin position="14"/>
        <end position="73"/>
    </location>
</feature>
<dbReference type="OrthoDB" id="10292684at2759"/>
<dbReference type="Proteomes" id="UP000601435">
    <property type="component" value="Unassembled WGS sequence"/>
</dbReference>
<feature type="compositionally biased region" description="Polar residues" evidence="1">
    <location>
        <begin position="45"/>
        <end position="60"/>
    </location>
</feature>
<reference evidence="2" key="1">
    <citation type="submission" date="2021-02" db="EMBL/GenBank/DDBJ databases">
        <authorList>
            <person name="Dougan E. K."/>
            <person name="Rhodes N."/>
            <person name="Thang M."/>
            <person name="Chan C."/>
        </authorList>
    </citation>
    <scope>NUCLEOTIDE SEQUENCE</scope>
</reference>
<proteinExistence type="predicted"/>
<dbReference type="EMBL" id="CAJNJA010021119">
    <property type="protein sequence ID" value="CAE7470197.1"/>
    <property type="molecule type" value="Genomic_DNA"/>
</dbReference>